<reference evidence="2" key="1">
    <citation type="submission" date="2018-04" db="EMBL/GenBank/DDBJ databases">
        <title>WGS assembly of Panicum hallii.</title>
        <authorList>
            <person name="Lovell J."/>
            <person name="Jenkins J."/>
            <person name="Lowry D."/>
            <person name="Mamidi S."/>
            <person name="Sreedasyam A."/>
            <person name="Weng X."/>
            <person name="Barry K."/>
            <person name="Bonette J."/>
            <person name="Campitelli B."/>
            <person name="Daum C."/>
            <person name="Gordon S."/>
            <person name="Gould B."/>
            <person name="Lipzen A."/>
            <person name="Macqueen A."/>
            <person name="Palacio-Mejia J."/>
            <person name="Plott C."/>
            <person name="Shakirov E."/>
            <person name="Shu S."/>
            <person name="Yoshinaga Y."/>
            <person name="Zane M."/>
            <person name="Rokhsar D."/>
            <person name="Grimwood J."/>
            <person name="Schmutz J."/>
            <person name="Juenger T."/>
        </authorList>
    </citation>
    <scope>NUCLEOTIDE SEQUENCE [LARGE SCALE GENOMIC DNA]</scope>
    <source>
        <strain evidence="2">FIL2</strain>
    </source>
</reference>
<evidence type="ECO:0000256" key="1">
    <source>
        <dbReference type="SAM" id="MobiDB-lite"/>
    </source>
</evidence>
<dbReference type="AlphaFoldDB" id="A0A2T8IM28"/>
<evidence type="ECO:0000313" key="2">
    <source>
        <dbReference type="EMBL" id="PVH38709.1"/>
    </source>
</evidence>
<protein>
    <submittedName>
        <fullName evidence="2">Uncharacterized protein</fullName>
    </submittedName>
</protein>
<feature type="region of interest" description="Disordered" evidence="1">
    <location>
        <begin position="1"/>
        <end position="21"/>
    </location>
</feature>
<proteinExistence type="predicted"/>
<name>A0A2T8IM28_9POAL</name>
<dbReference type="EMBL" id="CM008050">
    <property type="protein sequence ID" value="PVH38709.1"/>
    <property type="molecule type" value="Genomic_DNA"/>
</dbReference>
<sequence length="115" mass="11802">MRPPAPKLRAASSSSFYSQREPRQENPFLLLPSCHGAKLPLSCPLLDRMLSGSLPAASTTKAGGSASGKINVWGASSTSPTAAPCLPSVRARRGAVSPVRTSRIVSTSPVCAAGV</sequence>
<dbReference type="Gramene" id="PVH38709">
    <property type="protein sequence ID" value="PVH38709"/>
    <property type="gene ID" value="PAHAL_5G331700"/>
</dbReference>
<gene>
    <name evidence="2" type="ORF">PAHAL_5G331700</name>
</gene>
<accession>A0A2T8IM28</accession>
<organism evidence="2">
    <name type="scientific">Panicum hallii</name>
    <dbReference type="NCBI Taxonomy" id="206008"/>
    <lineage>
        <taxon>Eukaryota</taxon>
        <taxon>Viridiplantae</taxon>
        <taxon>Streptophyta</taxon>
        <taxon>Embryophyta</taxon>
        <taxon>Tracheophyta</taxon>
        <taxon>Spermatophyta</taxon>
        <taxon>Magnoliopsida</taxon>
        <taxon>Liliopsida</taxon>
        <taxon>Poales</taxon>
        <taxon>Poaceae</taxon>
        <taxon>PACMAD clade</taxon>
        <taxon>Panicoideae</taxon>
        <taxon>Panicodae</taxon>
        <taxon>Paniceae</taxon>
        <taxon>Panicinae</taxon>
        <taxon>Panicum</taxon>
        <taxon>Panicum sect. Panicum</taxon>
    </lineage>
</organism>
<dbReference type="Proteomes" id="UP000243499">
    <property type="component" value="Chromosome 5"/>
</dbReference>